<evidence type="ECO:0000313" key="9">
    <source>
        <dbReference type="EMBL" id="RHY42196.1"/>
    </source>
</evidence>
<dbReference type="EMBL" id="QUTD01009662">
    <property type="protein sequence ID" value="RHY42196.1"/>
    <property type="molecule type" value="Genomic_DNA"/>
</dbReference>
<dbReference type="InterPro" id="IPR017455">
    <property type="entry name" value="Znf_FYVE-rel"/>
</dbReference>
<dbReference type="Pfam" id="PF01363">
    <property type="entry name" value="FYVE"/>
    <property type="match status" value="1"/>
</dbReference>
<dbReference type="GO" id="GO:0008270">
    <property type="term" value="F:zinc ion binding"/>
    <property type="evidence" value="ECO:0007669"/>
    <property type="project" value="UniProtKB-KW"/>
</dbReference>
<evidence type="ECO:0000313" key="7">
    <source>
        <dbReference type="EMBL" id="KAF0715514.1"/>
    </source>
</evidence>
<evidence type="ECO:0000256" key="1">
    <source>
        <dbReference type="ARBA" id="ARBA00022723"/>
    </source>
</evidence>
<dbReference type="EMBL" id="QUTC01002771">
    <property type="protein sequence ID" value="RHY72933.1"/>
    <property type="molecule type" value="Genomic_DNA"/>
</dbReference>
<evidence type="ECO:0000313" key="10">
    <source>
        <dbReference type="EMBL" id="RHY72933.1"/>
    </source>
</evidence>
<evidence type="ECO:0000256" key="4">
    <source>
        <dbReference type="PROSITE-ProRule" id="PRU00091"/>
    </source>
</evidence>
<dbReference type="SMART" id="SM00064">
    <property type="entry name" value="FYVE"/>
    <property type="match status" value="1"/>
</dbReference>
<dbReference type="AlphaFoldDB" id="A0A397F1V9"/>
<dbReference type="EMBL" id="VJMI01017022">
    <property type="protein sequence ID" value="KAF0715514.1"/>
    <property type="molecule type" value="Genomic_DNA"/>
</dbReference>
<evidence type="ECO:0000313" key="8">
    <source>
        <dbReference type="EMBL" id="RHY05945.1"/>
    </source>
</evidence>
<reference evidence="7 16" key="2">
    <citation type="submission" date="2019-06" db="EMBL/GenBank/DDBJ databases">
        <title>Genomics analysis of Aphanomyces spp. identifies a new class of oomycete effector associated with host adaptation.</title>
        <authorList>
            <person name="Gaulin E."/>
        </authorList>
    </citation>
    <scope>NUCLEOTIDE SEQUENCE [LARGE SCALE GENOMIC DNA]</scope>
    <source>
        <strain evidence="7 16">E</strain>
    </source>
</reference>
<feature type="region of interest" description="Disordered" evidence="5">
    <location>
        <begin position="1"/>
        <end position="33"/>
    </location>
</feature>
<dbReference type="PANTHER" id="PTHR23164">
    <property type="entry name" value="EARLY ENDOSOME ANTIGEN 1"/>
    <property type="match status" value="1"/>
</dbReference>
<keyword evidence="1" id="KW-0479">Metal-binding</keyword>
<gene>
    <name evidence="7" type="ORF">AaE_011318</name>
    <name evidence="9" type="ORF">DYB30_010597</name>
    <name evidence="11" type="ORF">DYB31_007701</name>
    <name evidence="8" type="ORF">DYB36_002349</name>
    <name evidence="10" type="ORF">DYB38_006635</name>
</gene>
<dbReference type="EMBL" id="QUSZ01006382">
    <property type="protein sequence ID" value="RHY05945.1"/>
    <property type="molecule type" value="Genomic_DNA"/>
</dbReference>
<evidence type="ECO:0000256" key="2">
    <source>
        <dbReference type="ARBA" id="ARBA00022771"/>
    </source>
</evidence>
<evidence type="ECO:0000313" key="13">
    <source>
        <dbReference type="Proteomes" id="UP000265716"/>
    </source>
</evidence>
<evidence type="ECO:0000313" key="16">
    <source>
        <dbReference type="Proteomes" id="UP000469452"/>
    </source>
</evidence>
<feature type="domain" description="FYVE-type" evidence="6">
    <location>
        <begin position="33"/>
        <end position="94"/>
    </location>
</feature>
<evidence type="ECO:0000313" key="12">
    <source>
        <dbReference type="Proteomes" id="UP000265427"/>
    </source>
</evidence>
<dbReference type="PROSITE" id="PS50178">
    <property type="entry name" value="ZF_FYVE"/>
    <property type="match status" value="1"/>
</dbReference>
<dbReference type="PANTHER" id="PTHR23164:SF30">
    <property type="entry name" value="EARLY ENDOSOME ANTIGEN 1"/>
    <property type="match status" value="1"/>
</dbReference>
<protein>
    <recommendedName>
        <fullName evidence="6">FYVE-type domain-containing protein</fullName>
    </recommendedName>
</protein>
<comment type="caution">
    <text evidence="11">The sequence shown here is derived from an EMBL/GenBank/DDBJ whole genome shotgun (WGS) entry which is preliminary data.</text>
</comment>
<name>A0A397F1V9_APHAT</name>
<dbReference type="VEuPathDB" id="FungiDB:H257_10456"/>
<dbReference type="Gene3D" id="3.30.40.10">
    <property type="entry name" value="Zinc/RING finger domain, C3HC4 (zinc finger)"/>
    <property type="match status" value="1"/>
</dbReference>
<dbReference type="InterPro" id="IPR011011">
    <property type="entry name" value="Znf_FYVE_PHD"/>
</dbReference>
<evidence type="ECO:0000256" key="5">
    <source>
        <dbReference type="SAM" id="MobiDB-lite"/>
    </source>
</evidence>
<sequence>MGVPAASATSLQLDFRSPNNTAQKSQPAPWQPDHTSDACTACNGEFNSWTRRRHHCRACGCLVCADCSPSLIALPQLGYATPVRVCKTCQPTTRTLSTALSNVSDDSSSDNEADALDEETLQSAFDEIACHARMKVSRYFVKSEAVNWLVDTGCTASRITATHVFRRLVVNELVIESNDAFCINHGDARRDSYSVPTNDSIKCLNCTRSFLRRRAPVAGFCSIDCKTNAEFSRSDDLRIQALCA</sequence>
<keyword evidence="2 4" id="KW-0863">Zinc-finger</keyword>
<organism evidence="11 14">
    <name type="scientific">Aphanomyces astaci</name>
    <name type="common">Crayfish plague agent</name>
    <dbReference type="NCBI Taxonomy" id="112090"/>
    <lineage>
        <taxon>Eukaryota</taxon>
        <taxon>Sar</taxon>
        <taxon>Stramenopiles</taxon>
        <taxon>Oomycota</taxon>
        <taxon>Saprolegniomycetes</taxon>
        <taxon>Saprolegniales</taxon>
        <taxon>Verrucalvaceae</taxon>
        <taxon>Aphanomyces</taxon>
    </lineage>
</organism>
<keyword evidence="3" id="KW-0862">Zinc</keyword>
<evidence type="ECO:0000256" key="3">
    <source>
        <dbReference type="ARBA" id="ARBA00022833"/>
    </source>
</evidence>
<dbReference type="Proteomes" id="UP000265716">
    <property type="component" value="Unassembled WGS sequence"/>
</dbReference>
<dbReference type="EMBL" id="QUTE01012525">
    <property type="protein sequence ID" value="RHZ06936.1"/>
    <property type="molecule type" value="Genomic_DNA"/>
</dbReference>
<dbReference type="InterPro" id="IPR013083">
    <property type="entry name" value="Znf_RING/FYVE/PHD"/>
</dbReference>
<dbReference type="SUPFAM" id="SSF57903">
    <property type="entry name" value="FYVE/PHD zinc finger"/>
    <property type="match status" value="1"/>
</dbReference>
<feature type="compositionally biased region" description="Polar residues" evidence="5">
    <location>
        <begin position="7"/>
        <end position="28"/>
    </location>
</feature>
<reference evidence="12 13" key="1">
    <citation type="submission" date="2018-08" db="EMBL/GenBank/DDBJ databases">
        <title>Aphanomyces genome sequencing and annotation.</title>
        <authorList>
            <person name="Minardi D."/>
            <person name="Oidtmann B."/>
            <person name="Van Der Giezen M."/>
            <person name="Studholme D.J."/>
        </authorList>
    </citation>
    <scope>NUCLEOTIDE SEQUENCE [LARGE SCALE GENOMIC DNA]</scope>
    <source>
        <strain evidence="11 14">197901</strain>
        <strain evidence="9 15">D2</strain>
        <strain evidence="8 12">Kv</strain>
        <strain evidence="10 13">SA</strain>
    </source>
</reference>
<accession>A0A397F1V9</accession>
<evidence type="ECO:0000313" key="11">
    <source>
        <dbReference type="EMBL" id="RHZ06936.1"/>
    </source>
</evidence>
<evidence type="ECO:0000313" key="15">
    <source>
        <dbReference type="Proteomes" id="UP000266643"/>
    </source>
</evidence>
<evidence type="ECO:0000259" key="6">
    <source>
        <dbReference type="PROSITE" id="PS50178"/>
    </source>
</evidence>
<dbReference type="Proteomes" id="UP000266643">
    <property type="component" value="Unassembled WGS sequence"/>
</dbReference>
<proteinExistence type="predicted"/>
<evidence type="ECO:0000313" key="14">
    <source>
        <dbReference type="Proteomes" id="UP000266196"/>
    </source>
</evidence>
<dbReference type="Proteomes" id="UP000266196">
    <property type="component" value="Unassembled WGS sequence"/>
</dbReference>
<dbReference type="InterPro" id="IPR000306">
    <property type="entry name" value="Znf_FYVE"/>
</dbReference>
<dbReference type="Proteomes" id="UP000265427">
    <property type="component" value="Unassembled WGS sequence"/>
</dbReference>
<dbReference type="Proteomes" id="UP000469452">
    <property type="component" value="Unassembled WGS sequence"/>
</dbReference>